<dbReference type="HAMAP" id="MF_01595">
    <property type="entry name" value="PNPase"/>
    <property type="match status" value="1"/>
</dbReference>
<dbReference type="InterPro" id="IPR036345">
    <property type="entry name" value="ExoRNase_PH_dom2_sf"/>
</dbReference>
<dbReference type="PANTHER" id="PTHR11252:SF0">
    <property type="entry name" value="POLYRIBONUCLEOTIDE NUCLEOTIDYLTRANSFERASE 1, MITOCHONDRIAL"/>
    <property type="match status" value="1"/>
</dbReference>
<comment type="function">
    <text evidence="5">Involved in mRNA degradation. Catalyzes the phosphorolysis of single-stranded polyribonucleotides processively in the 3'- to 5'-direction.</text>
</comment>
<dbReference type="Pfam" id="PF00013">
    <property type="entry name" value="KH_1"/>
    <property type="match status" value="1"/>
</dbReference>
<dbReference type="InterPro" id="IPR012162">
    <property type="entry name" value="PNPase"/>
</dbReference>
<evidence type="ECO:0000256" key="4">
    <source>
        <dbReference type="ARBA" id="ARBA00022884"/>
    </source>
</evidence>
<dbReference type="EC" id="2.7.7.8" evidence="5"/>
<comment type="cofactor">
    <cofactor evidence="5">
        <name>Mg(2+)</name>
        <dbReference type="ChEBI" id="CHEBI:18420"/>
    </cofactor>
</comment>
<dbReference type="GO" id="GO:0006396">
    <property type="term" value="P:RNA processing"/>
    <property type="evidence" value="ECO:0007669"/>
    <property type="project" value="InterPro"/>
</dbReference>
<dbReference type="InterPro" id="IPR027408">
    <property type="entry name" value="PNPase/RNase_PH_dom_sf"/>
</dbReference>
<dbReference type="NCBIfam" id="NF008805">
    <property type="entry name" value="PRK11824.1"/>
    <property type="match status" value="1"/>
</dbReference>
<dbReference type="GO" id="GO:0000175">
    <property type="term" value="F:3'-5'-RNA exonuclease activity"/>
    <property type="evidence" value="ECO:0007669"/>
    <property type="project" value="TreeGrafter"/>
</dbReference>
<dbReference type="GO" id="GO:0000287">
    <property type="term" value="F:magnesium ion binding"/>
    <property type="evidence" value="ECO:0007669"/>
    <property type="project" value="UniProtKB-UniRule"/>
</dbReference>
<sequence>MKNKKVFSLDYAGKELSFEVSDLAQQANAAVIGRYGDSAILATVVMGKEDVNLDYFPLRVEYEERFYAIGKILGSRFMRRESRPSEEAVLAGRVVDRVIRPLFDERLRREIQVVITVLSLDEEHDPDFLSLITASLALSISSVPWAGPVAGIKIANGQDQSLVNPNNSQLKEGFRYSTFVAGTKDRINMIELEGIEVQEDEALATFEKAQAEISQLIDFQLKIQKEIGKEKETVALNELSAEQKQFVRTYADGKIEGAVFTQDKAGRETNISALNKGLKEELEKQEVEEDVIKLSISYLDEVINEYIHEQAIKHDRRPDGRAIDAVRPLQSEVGLLKRAHGSALFARGLTQALSVVTIAPPGSEQLVETIEFSGKKRFLLHYNFPPYSVGEVGFFRGPGRREIGHGALAQKAIVHMLPDVTEFPYTLRAVTEILSSNGSSSMATVCATTLSLMDAGVPIKKPVAGIAMGLMSNKEGEYKVLTDLQGTEDHFGDTDLKVAGTKDGITAMQMDVKIEGLTIPMLKDGLDQAKKARLEILDHIATTLAAPRPELSPLAPLVLIIKIDPSQIGEVIGPGGKVINGIIEKTGAESIDIEEDGTVFVAGKNKEIAEAALAEVKSITKGYAVGEIVEGPIVRILEFGAIVDLGGGKDGMIHVSELKDGFVKKVEDVVKMGDVVKAKVVKVDNGKIGLSLKAMAKEGS</sequence>
<dbReference type="NCBIfam" id="TIGR03591">
    <property type="entry name" value="polynuc_phos"/>
    <property type="match status" value="1"/>
</dbReference>
<dbReference type="AlphaFoldDB" id="A0A2H0UQV6"/>
<evidence type="ECO:0000256" key="5">
    <source>
        <dbReference type="HAMAP-Rule" id="MF_01595"/>
    </source>
</evidence>
<dbReference type="FunFam" id="3.30.230.70:FF:000001">
    <property type="entry name" value="Polyribonucleotide nucleotidyltransferase"/>
    <property type="match status" value="1"/>
</dbReference>
<accession>A0A2H0UQV6</accession>
<evidence type="ECO:0000259" key="6">
    <source>
        <dbReference type="PROSITE" id="PS50126"/>
    </source>
</evidence>
<dbReference type="PROSITE" id="PS50126">
    <property type="entry name" value="S1"/>
    <property type="match status" value="1"/>
</dbReference>
<protein>
    <recommendedName>
        <fullName evidence="5">Polyribonucleotide nucleotidyltransferase</fullName>
        <ecNumber evidence="5">2.7.7.8</ecNumber>
    </recommendedName>
    <alternativeName>
        <fullName evidence="5">Polynucleotide phosphorylase</fullName>
        <shortName evidence="5">PNPase</shortName>
    </alternativeName>
</protein>
<comment type="subcellular location">
    <subcellularLocation>
        <location evidence="5">Cytoplasm</location>
    </subcellularLocation>
</comment>
<feature type="binding site" evidence="5">
    <location>
        <position position="489"/>
    </location>
    <ligand>
        <name>Mg(2+)</name>
        <dbReference type="ChEBI" id="CHEBI:18420"/>
    </ligand>
</feature>
<dbReference type="PANTHER" id="PTHR11252">
    <property type="entry name" value="POLYRIBONUCLEOTIDE NUCLEOTIDYLTRANSFERASE"/>
    <property type="match status" value="1"/>
</dbReference>
<dbReference type="CDD" id="cd11364">
    <property type="entry name" value="RNase_PH_PNPase_2"/>
    <property type="match status" value="1"/>
</dbReference>
<dbReference type="InterPro" id="IPR020568">
    <property type="entry name" value="Ribosomal_Su5_D2-typ_SF"/>
</dbReference>
<keyword evidence="5" id="KW-0963">Cytoplasm</keyword>
<dbReference type="EMBL" id="PFBB01000004">
    <property type="protein sequence ID" value="PIR88784.1"/>
    <property type="molecule type" value="Genomic_DNA"/>
</dbReference>
<keyword evidence="4 5" id="KW-0694">RNA-binding</keyword>
<dbReference type="InterPro" id="IPR004088">
    <property type="entry name" value="KH_dom_type_1"/>
</dbReference>
<dbReference type="SUPFAM" id="SSF46915">
    <property type="entry name" value="Polynucleotide phosphorylase/guanosine pentaphosphate synthase (PNPase/GPSI), domain 3"/>
    <property type="match status" value="1"/>
</dbReference>
<comment type="similarity">
    <text evidence="1 5">Belongs to the polyribonucleotide nucleotidyltransferase family.</text>
</comment>
<evidence type="ECO:0000256" key="3">
    <source>
        <dbReference type="ARBA" id="ARBA00022695"/>
    </source>
</evidence>
<evidence type="ECO:0000256" key="1">
    <source>
        <dbReference type="ARBA" id="ARBA00007404"/>
    </source>
</evidence>
<feature type="domain" description="S1 motif" evidence="6">
    <location>
        <begin position="626"/>
        <end position="693"/>
    </location>
</feature>
<dbReference type="InterPro" id="IPR001247">
    <property type="entry name" value="ExoRNase_PH_dom1"/>
</dbReference>
<dbReference type="GO" id="GO:0006402">
    <property type="term" value="P:mRNA catabolic process"/>
    <property type="evidence" value="ECO:0007669"/>
    <property type="project" value="UniProtKB-UniRule"/>
</dbReference>
<dbReference type="SUPFAM" id="SSF50249">
    <property type="entry name" value="Nucleic acid-binding proteins"/>
    <property type="match status" value="1"/>
</dbReference>
<evidence type="ECO:0000313" key="7">
    <source>
        <dbReference type="EMBL" id="PIR88784.1"/>
    </source>
</evidence>
<dbReference type="CDD" id="cd02393">
    <property type="entry name" value="KH-I_PNPase"/>
    <property type="match status" value="1"/>
</dbReference>
<reference evidence="8" key="1">
    <citation type="submission" date="2017-09" db="EMBL/GenBank/DDBJ databases">
        <title>Depth-based differentiation of microbial function through sediment-hosted aquifers and enrichment of novel symbionts in the deep terrestrial subsurface.</title>
        <authorList>
            <person name="Probst A.J."/>
            <person name="Ladd B."/>
            <person name="Jarett J.K."/>
            <person name="Geller-Mcgrath D.E."/>
            <person name="Sieber C.M.K."/>
            <person name="Emerson J.B."/>
            <person name="Anantharaman K."/>
            <person name="Thomas B.C."/>
            <person name="Malmstrom R."/>
            <person name="Stieglmeier M."/>
            <person name="Klingl A."/>
            <person name="Woyke T."/>
            <person name="Ryan C.M."/>
            <person name="Banfield J.F."/>
        </authorList>
    </citation>
    <scope>NUCLEOTIDE SEQUENCE [LARGE SCALE GENOMIC DNA]</scope>
</reference>
<comment type="catalytic activity">
    <reaction evidence="5">
        <text>RNA(n+1) + phosphate = RNA(n) + a ribonucleoside 5'-diphosphate</text>
        <dbReference type="Rhea" id="RHEA:22096"/>
        <dbReference type="Rhea" id="RHEA-COMP:14527"/>
        <dbReference type="Rhea" id="RHEA-COMP:17342"/>
        <dbReference type="ChEBI" id="CHEBI:43474"/>
        <dbReference type="ChEBI" id="CHEBI:57930"/>
        <dbReference type="ChEBI" id="CHEBI:140395"/>
        <dbReference type="EC" id="2.7.7.8"/>
    </reaction>
</comment>
<dbReference type="PIRSF" id="PIRSF005499">
    <property type="entry name" value="PNPase"/>
    <property type="match status" value="1"/>
</dbReference>
<organism evidence="7 8">
    <name type="scientific">Candidatus Harrisonbacteria bacterium CG10_big_fil_rev_8_21_14_0_10_44_23</name>
    <dbReference type="NCBI Taxonomy" id="1974585"/>
    <lineage>
        <taxon>Bacteria</taxon>
        <taxon>Candidatus Harrisoniibacteriota</taxon>
    </lineage>
</organism>
<feature type="binding site" evidence="5">
    <location>
        <position position="495"/>
    </location>
    <ligand>
        <name>Mg(2+)</name>
        <dbReference type="ChEBI" id="CHEBI:18420"/>
    </ligand>
</feature>
<keyword evidence="5" id="KW-0479">Metal-binding</keyword>
<dbReference type="SUPFAM" id="SSF55666">
    <property type="entry name" value="Ribonuclease PH domain 2-like"/>
    <property type="match status" value="2"/>
</dbReference>
<dbReference type="GO" id="GO:0004654">
    <property type="term" value="F:polyribonucleotide nucleotidyltransferase activity"/>
    <property type="evidence" value="ECO:0007669"/>
    <property type="project" value="UniProtKB-UniRule"/>
</dbReference>
<dbReference type="GO" id="GO:0003723">
    <property type="term" value="F:RNA binding"/>
    <property type="evidence" value="ECO:0007669"/>
    <property type="project" value="UniProtKB-UniRule"/>
</dbReference>
<dbReference type="Pfam" id="PF00575">
    <property type="entry name" value="S1"/>
    <property type="match status" value="1"/>
</dbReference>
<dbReference type="SMART" id="SM00316">
    <property type="entry name" value="S1"/>
    <property type="match status" value="1"/>
</dbReference>
<dbReference type="Pfam" id="PF01138">
    <property type="entry name" value="RNase_PH"/>
    <property type="match status" value="2"/>
</dbReference>
<dbReference type="SUPFAM" id="SSF54211">
    <property type="entry name" value="Ribosomal protein S5 domain 2-like"/>
    <property type="match status" value="2"/>
</dbReference>
<evidence type="ECO:0000313" key="8">
    <source>
        <dbReference type="Proteomes" id="UP000229615"/>
    </source>
</evidence>
<dbReference type="InterPro" id="IPR012340">
    <property type="entry name" value="NA-bd_OB-fold"/>
</dbReference>
<keyword evidence="5" id="KW-0460">Magnesium</keyword>
<dbReference type="InterPro" id="IPR004087">
    <property type="entry name" value="KH_dom"/>
</dbReference>
<dbReference type="InterPro" id="IPR036456">
    <property type="entry name" value="PNPase_PH_RNA-bd_sf"/>
</dbReference>
<keyword evidence="3 5" id="KW-0548">Nucleotidyltransferase</keyword>
<proteinExistence type="inferred from homology"/>
<dbReference type="Proteomes" id="UP000229615">
    <property type="component" value="Unassembled WGS sequence"/>
</dbReference>
<evidence type="ECO:0000256" key="2">
    <source>
        <dbReference type="ARBA" id="ARBA00022679"/>
    </source>
</evidence>
<gene>
    <name evidence="5" type="primary">pnp</name>
    <name evidence="7" type="ORF">COU09_00375</name>
</gene>
<comment type="caution">
    <text evidence="7">The sequence shown here is derived from an EMBL/GenBank/DDBJ whole genome shotgun (WGS) entry which is preliminary data.</text>
</comment>
<dbReference type="PROSITE" id="PS50084">
    <property type="entry name" value="KH_TYPE_1"/>
    <property type="match status" value="1"/>
</dbReference>
<dbReference type="InterPro" id="IPR036612">
    <property type="entry name" value="KH_dom_type_1_sf"/>
</dbReference>
<dbReference type="SMART" id="SM00322">
    <property type="entry name" value="KH"/>
    <property type="match status" value="1"/>
</dbReference>
<dbReference type="FunFam" id="3.30.1370.10:FF:000001">
    <property type="entry name" value="Polyribonucleotide nucleotidyltransferase"/>
    <property type="match status" value="1"/>
</dbReference>
<dbReference type="InterPro" id="IPR003029">
    <property type="entry name" value="S1_domain"/>
</dbReference>
<dbReference type="Gene3D" id="3.30.230.70">
    <property type="entry name" value="GHMP Kinase, N-terminal domain"/>
    <property type="match status" value="2"/>
</dbReference>
<dbReference type="GO" id="GO:0005829">
    <property type="term" value="C:cytosol"/>
    <property type="evidence" value="ECO:0007669"/>
    <property type="project" value="TreeGrafter"/>
</dbReference>
<keyword evidence="2 5" id="KW-0808">Transferase</keyword>
<dbReference type="Gene3D" id="3.30.1370.10">
    <property type="entry name" value="K Homology domain, type 1"/>
    <property type="match status" value="1"/>
</dbReference>
<dbReference type="SUPFAM" id="SSF54791">
    <property type="entry name" value="Eukaryotic type KH-domain (KH-domain type I)"/>
    <property type="match status" value="1"/>
</dbReference>
<name>A0A2H0UQV6_9BACT</name>
<dbReference type="Gene3D" id="2.40.50.140">
    <property type="entry name" value="Nucleic acid-binding proteins"/>
    <property type="match status" value="1"/>
</dbReference>